<dbReference type="Proteomes" id="UP001597389">
    <property type="component" value="Unassembled WGS sequence"/>
</dbReference>
<proteinExistence type="predicted"/>
<evidence type="ECO:0000256" key="1">
    <source>
        <dbReference type="SAM" id="SignalP"/>
    </source>
</evidence>
<dbReference type="NCBIfam" id="TIGR02595">
    <property type="entry name" value="PEP_CTERM"/>
    <property type="match status" value="1"/>
</dbReference>
<name>A0ABW4Z895_9BACT</name>
<organism evidence="2 3">
    <name type="scientific">Rubritalea tangerina</name>
    <dbReference type="NCBI Taxonomy" id="430798"/>
    <lineage>
        <taxon>Bacteria</taxon>
        <taxon>Pseudomonadati</taxon>
        <taxon>Verrucomicrobiota</taxon>
        <taxon>Verrucomicrobiia</taxon>
        <taxon>Verrucomicrobiales</taxon>
        <taxon>Rubritaleaceae</taxon>
        <taxon>Rubritalea</taxon>
    </lineage>
</organism>
<evidence type="ECO:0000313" key="3">
    <source>
        <dbReference type="Proteomes" id="UP001597389"/>
    </source>
</evidence>
<reference evidence="3" key="1">
    <citation type="journal article" date="2019" name="Int. J. Syst. Evol. Microbiol.">
        <title>The Global Catalogue of Microorganisms (GCM) 10K type strain sequencing project: providing services to taxonomists for standard genome sequencing and annotation.</title>
        <authorList>
            <consortium name="The Broad Institute Genomics Platform"/>
            <consortium name="The Broad Institute Genome Sequencing Center for Infectious Disease"/>
            <person name="Wu L."/>
            <person name="Ma J."/>
        </authorList>
    </citation>
    <scope>NUCLEOTIDE SEQUENCE [LARGE SCALE GENOMIC DNA]</scope>
    <source>
        <strain evidence="3">CCUG 57942</strain>
    </source>
</reference>
<comment type="caution">
    <text evidence="2">The sequence shown here is derived from an EMBL/GenBank/DDBJ whole genome shotgun (WGS) entry which is preliminary data.</text>
</comment>
<gene>
    <name evidence="2" type="ORF">ACFSW8_03580</name>
</gene>
<feature type="chain" id="PRO_5045772725" evidence="1">
    <location>
        <begin position="24"/>
        <end position="210"/>
    </location>
</feature>
<keyword evidence="3" id="KW-1185">Reference proteome</keyword>
<dbReference type="InterPro" id="IPR013424">
    <property type="entry name" value="Ice-binding_C"/>
</dbReference>
<feature type="signal peptide" evidence="1">
    <location>
        <begin position="1"/>
        <end position="23"/>
    </location>
</feature>
<keyword evidence="1" id="KW-0732">Signal</keyword>
<protein>
    <submittedName>
        <fullName evidence="2">PEP-CTERM sorting domain-containing protein</fullName>
    </submittedName>
</protein>
<sequence length="210" mass="22567">MQMNPQRLIMSAAFFLFGGMGQAAIVAYSNDFSNPLAVSDYSSVGAVAPTYYHTTSNRDGLGGDGVAGDGAMYFNVQNNTSGDEVVAYAFQGTMDEGEAYRLTMGSFNVTNNYNGYYMSLYNATDGVELVRADLWQPAGYPAARTDVLEYTALASDAGDVLEFRVGDKITASFRDFAVDNVSLEVTAVPEPSVSGMLICALGAIVLRRRR</sequence>
<evidence type="ECO:0000313" key="2">
    <source>
        <dbReference type="EMBL" id="MFD2157975.1"/>
    </source>
</evidence>
<dbReference type="EMBL" id="JBHUJB010000015">
    <property type="protein sequence ID" value="MFD2157975.1"/>
    <property type="molecule type" value="Genomic_DNA"/>
</dbReference>
<accession>A0ABW4Z895</accession>